<dbReference type="EMBL" id="BMAU01021011">
    <property type="protein sequence ID" value="GFX86594.1"/>
    <property type="molecule type" value="Genomic_DNA"/>
</dbReference>
<gene>
    <name evidence="1" type="ORF">TNCV_462141</name>
</gene>
<comment type="caution">
    <text evidence="1">The sequence shown here is derived from an EMBL/GenBank/DDBJ whole genome shotgun (WGS) entry which is preliminary data.</text>
</comment>
<protein>
    <submittedName>
        <fullName evidence="1">Uncharacterized protein</fullName>
    </submittedName>
</protein>
<organism evidence="1 2">
    <name type="scientific">Trichonephila clavipes</name>
    <name type="common">Golden silk orbweaver</name>
    <name type="synonym">Nephila clavipes</name>
    <dbReference type="NCBI Taxonomy" id="2585209"/>
    <lineage>
        <taxon>Eukaryota</taxon>
        <taxon>Metazoa</taxon>
        <taxon>Ecdysozoa</taxon>
        <taxon>Arthropoda</taxon>
        <taxon>Chelicerata</taxon>
        <taxon>Arachnida</taxon>
        <taxon>Araneae</taxon>
        <taxon>Araneomorphae</taxon>
        <taxon>Entelegynae</taxon>
        <taxon>Araneoidea</taxon>
        <taxon>Nephilidae</taxon>
        <taxon>Trichonephila</taxon>
    </lineage>
</organism>
<accession>A0A8X6UYJ5</accession>
<keyword evidence="2" id="KW-1185">Reference proteome</keyword>
<reference evidence="1" key="1">
    <citation type="submission" date="2020-08" db="EMBL/GenBank/DDBJ databases">
        <title>Multicomponent nature underlies the extraordinary mechanical properties of spider dragline silk.</title>
        <authorList>
            <person name="Kono N."/>
            <person name="Nakamura H."/>
            <person name="Mori M."/>
            <person name="Yoshida Y."/>
            <person name="Ohtoshi R."/>
            <person name="Malay A.D."/>
            <person name="Moran D.A.P."/>
            <person name="Tomita M."/>
            <person name="Numata K."/>
            <person name="Arakawa K."/>
        </authorList>
    </citation>
    <scope>NUCLEOTIDE SEQUENCE</scope>
</reference>
<proteinExistence type="predicted"/>
<evidence type="ECO:0000313" key="2">
    <source>
        <dbReference type="Proteomes" id="UP000887159"/>
    </source>
</evidence>
<dbReference type="Proteomes" id="UP000887159">
    <property type="component" value="Unassembled WGS sequence"/>
</dbReference>
<dbReference type="AlphaFoldDB" id="A0A8X6UYJ5"/>
<evidence type="ECO:0000313" key="1">
    <source>
        <dbReference type="EMBL" id="GFX86594.1"/>
    </source>
</evidence>
<name>A0A8X6UYJ5_TRICX</name>
<sequence>MDWTVDGCKRFMWSNHIFHCAKQIAGCKYGDSRLKACFAPILPSCWGQYYGLGDAFWGHCRSPMIIVEKRLNTQGYLTVIADQVYPIMLMVYSDPQPPVHGSNSAGPPKEH</sequence>